<dbReference type="Proteomes" id="UP000036196">
    <property type="component" value="Unassembled WGS sequence"/>
</dbReference>
<sequence length="59" mass="6617">MDSRAAFDTEDATIFEALGRKLPTNRNLKRDWGDMGAYLVRAPVISNTACGDFEVIRQI</sequence>
<accession>A0A0J5KXA7</accession>
<reference evidence="1 2" key="1">
    <citation type="submission" date="2015-05" db="EMBL/GenBank/DDBJ databases">
        <title>Genome sequences of Pluralibacter gergoviae.</title>
        <authorList>
            <person name="Greninger A.L."/>
            <person name="Miller S."/>
        </authorList>
    </citation>
    <scope>NUCLEOTIDE SEQUENCE [LARGE SCALE GENOMIC DNA]</scope>
    <source>
        <strain evidence="1 2">JS81F13</strain>
    </source>
</reference>
<dbReference type="PATRIC" id="fig|61647.15.peg.3447"/>
<evidence type="ECO:0000313" key="1">
    <source>
        <dbReference type="EMBL" id="KMK11180.1"/>
    </source>
</evidence>
<comment type="caution">
    <text evidence="1">The sequence shown here is derived from an EMBL/GenBank/DDBJ whole genome shotgun (WGS) entry which is preliminary data.</text>
</comment>
<dbReference type="EMBL" id="LDZF01000033">
    <property type="protein sequence ID" value="KMK11180.1"/>
    <property type="molecule type" value="Genomic_DNA"/>
</dbReference>
<protein>
    <submittedName>
        <fullName evidence="1">Uncharacterized protein</fullName>
    </submittedName>
</protein>
<evidence type="ECO:0000313" key="2">
    <source>
        <dbReference type="Proteomes" id="UP000036196"/>
    </source>
</evidence>
<gene>
    <name evidence="1" type="ORF">ABW06_22715</name>
</gene>
<dbReference type="AlphaFoldDB" id="A0A0J5KXA7"/>
<organism evidence="1 2">
    <name type="scientific">Pluralibacter gergoviae</name>
    <name type="common">Enterobacter gergoviae</name>
    <dbReference type="NCBI Taxonomy" id="61647"/>
    <lineage>
        <taxon>Bacteria</taxon>
        <taxon>Pseudomonadati</taxon>
        <taxon>Pseudomonadota</taxon>
        <taxon>Gammaproteobacteria</taxon>
        <taxon>Enterobacterales</taxon>
        <taxon>Enterobacteriaceae</taxon>
        <taxon>Pluralibacter</taxon>
    </lineage>
</organism>
<proteinExistence type="predicted"/>
<name>A0A0J5KXA7_PLUGE</name>
<keyword evidence="2" id="KW-1185">Reference proteome</keyword>